<dbReference type="GO" id="GO:0022625">
    <property type="term" value="C:cytosolic large ribosomal subunit"/>
    <property type="evidence" value="ECO:0007669"/>
    <property type="project" value="TreeGrafter"/>
</dbReference>
<dbReference type="InterPro" id="IPR020056">
    <property type="entry name" value="Rbsml_bL25/Gln-tRNA_synth_N"/>
</dbReference>
<keyword evidence="4 5" id="KW-0687">Ribonucleoprotein</keyword>
<dbReference type="Pfam" id="PF01386">
    <property type="entry name" value="Ribosomal_L25p"/>
    <property type="match status" value="1"/>
</dbReference>
<dbReference type="GO" id="GO:0006412">
    <property type="term" value="P:translation"/>
    <property type="evidence" value="ECO:0007669"/>
    <property type="project" value="UniProtKB-UniRule"/>
</dbReference>
<dbReference type="HAMAP" id="MF_01334">
    <property type="entry name" value="Ribosomal_bL25_CTC"/>
    <property type="match status" value="1"/>
</dbReference>
<evidence type="ECO:0000256" key="6">
    <source>
        <dbReference type="SAM" id="MobiDB-lite"/>
    </source>
</evidence>
<dbReference type="InterPro" id="IPR037121">
    <property type="entry name" value="Ribosomal_bL25_C"/>
</dbReference>
<evidence type="ECO:0000313" key="10">
    <source>
        <dbReference type="Proteomes" id="UP000233417"/>
    </source>
</evidence>
<dbReference type="GO" id="GO:0003735">
    <property type="term" value="F:structural constituent of ribosome"/>
    <property type="evidence" value="ECO:0007669"/>
    <property type="project" value="InterPro"/>
</dbReference>
<comment type="function">
    <text evidence="5">This is one of the proteins that binds to the 5S RNA in the ribosome where it forms part of the central protuberance.</text>
</comment>
<sequence>MQKTYNSAILSLAMKKLILQKRELLGKKVKSLRREGLIPAVVYNAKTESFNTVLSKNDAQWLYRNTTSTTILDAEYEGREFKFLVKEFDLNSVTGEINHVSIFEIDENAPMVFTIPFTLVGVSPAVKNNLGILVNALDSIDVKCQLNKLQPEIEIDISTLTEPGQTITVEDITLPEGMTLINDDIRTTAIVTIADAQKVEDALKADQEAAAAEAAEAAEGEEGESTEESTEETAE</sequence>
<keyword evidence="1 5" id="KW-0699">rRNA-binding</keyword>
<organism evidence="9 10">
    <name type="scientific">Candidatus Dojkabacteria bacterium HGW-Dojkabacteria-1</name>
    <dbReference type="NCBI Taxonomy" id="2013761"/>
    <lineage>
        <taxon>Bacteria</taxon>
        <taxon>Candidatus Dojkabacteria</taxon>
    </lineage>
</organism>
<evidence type="ECO:0000259" key="8">
    <source>
        <dbReference type="Pfam" id="PF14693"/>
    </source>
</evidence>
<dbReference type="InterPro" id="IPR020930">
    <property type="entry name" value="Ribosomal_uL5_bac-type"/>
</dbReference>
<evidence type="ECO:0000256" key="3">
    <source>
        <dbReference type="ARBA" id="ARBA00022980"/>
    </source>
</evidence>
<gene>
    <name evidence="5" type="primary">rplY</name>
    <name evidence="5" type="synonym">ctc</name>
    <name evidence="9" type="ORF">CVU76_00420</name>
</gene>
<evidence type="ECO:0000256" key="4">
    <source>
        <dbReference type="ARBA" id="ARBA00023274"/>
    </source>
</evidence>
<dbReference type="Gene3D" id="2.40.240.10">
    <property type="entry name" value="Ribosomal Protein L25, Chain P"/>
    <property type="match status" value="1"/>
</dbReference>
<reference evidence="9 10" key="1">
    <citation type="journal article" date="2017" name="ISME J.">
        <title>Potential for microbial H2 and metal transformations associated with novel bacteria and archaea in deep terrestrial subsurface sediments.</title>
        <authorList>
            <person name="Hernsdorf A.W."/>
            <person name="Amano Y."/>
            <person name="Miyakawa K."/>
            <person name="Ise K."/>
            <person name="Suzuki Y."/>
            <person name="Anantharaman K."/>
            <person name="Probst A."/>
            <person name="Burstein D."/>
            <person name="Thomas B.C."/>
            <person name="Banfield J.F."/>
        </authorList>
    </citation>
    <scope>NUCLEOTIDE SEQUENCE [LARGE SCALE GENOMIC DNA]</scope>
    <source>
        <strain evidence="9">HGW-Dojkabacteria-1</strain>
    </source>
</reference>
<feature type="domain" description="Large ribosomal subunit protein bL25 beta" evidence="8">
    <location>
        <begin position="112"/>
        <end position="195"/>
    </location>
</feature>
<dbReference type="Pfam" id="PF14693">
    <property type="entry name" value="Ribosomal_TL5_C"/>
    <property type="match status" value="1"/>
</dbReference>
<accession>A0A2N2F2V1</accession>
<dbReference type="EMBL" id="PHAO01000001">
    <property type="protein sequence ID" value="PKN02493.1"/>
    <property type="molecule type" value="Genomic_DNA"/>
</dbReference>
<dbReference type="PANTHER" id="PTHR33284:SF1">
    <property type="entry name" value="RIBOSOMAL PROTEIN L25_GLN-TRNA SYNTHETASE, ANTI-CODON-BINDING DOMAIN-CONTAINING PROTEIN"/>
    <property type="match status" value="1"/>
</dbReference>
<comment type="caution">
    <text evidence="9">The sequence shown here is derived from an EMBL/GenBank/DDBJ whole genome shotgun (WGS) entry which is preliminary data.</text>
</comment>
<dbReference type="Proteomes" id="UP000233417">
    <property type="component" value="Unassembled WGS sequence"/>
</dbReference>
<dbReference type="SUPFAM" id="SSF50715">
    <property type="entry name" value="Ribosomal protein L25-like"/>
    <property type="match status" value="1"/>
</dbReference>
<keyword evidence="2 5" id="KW-0694">RNA-binding</keyword>
<evidence type="ECO:0000313" key="9">
    <source>
        <dbReference type="EMBL" id="PKN02493.1"/>
    </source>
</evidence>
<dbReference type="PANTHER" id="PTHR33284">
    <property type="entry name" value="RIBOSOMAL PROTEIN L25/GLN-TRNA SYNTHETASE, ANTI-CODON-BINDING DOMAIN-CONTAINING PROTEIN"/>
    <property type="match status" value="1"/>
</dbReference>
<evidence type="ECO:0000256" key="1">
    <source>
        <dbReference type="ARBA" id="ARBA00022730"/>
    </source>
</evidence>
<dbReference type="InterPro" id="IPR029751">
    <property type="entry name" value="Ribosomal_L25_dom"/>
</dbReference>
<dbReference type="AlphaFoldDB" id="A0A2N2F2V1"/>
<evidence type="ECO:0000256" key="5">
    <source>
        <dbReference type="HAMAP-Rule" id="MF_01334"/>
    </source>
</evidence>
<dbReference type="Gene3D" id="2.170.120.20">
    <property type="entry name" value="Ribosomal protein L25, beta domain"/>
    <property type="match status" value="1"/>
</dbReference>
<comment type="similarity">
    <text evidence="5">Belongs to the bacterial ribosomal protein bL25 family. CTC subfamily.</text>
</comment>
<feature type="compositionally biased region" description="Acidic residues" evidence="6">
    <location>
        <begin position="216"/>
        <end position="235"/>
    </location>
</feature>
<dbReference type="NCBIfam" id="TIGR00731">
    <property type="entry name" value="bL25_bact_ctc"/>
    <property type="match status" value="1"/>
</dbReference>
<dbReference type="GO" id="GO:0008097">
    <property type="term" value="F:5S rRNA binding"/>
    <property type="evidence" value="ECO:0007669"/>
    <property type="project" value="InterPro"/>
</dbReference>
<feature type="domain" description="Large ribosomal subunit protein bL25 L25" evidence="7">
    <location>
        <begin position="19"/>
        <end position="101"/>
    </location>
</feature>
<comment type="subunit">
    <text evidence="5">Part of the 50S ribosomal subunit; part of the 5S rRNA/L5/L18/L25 subcomplex. Contacts the 5S rRNA. Binds to the 5S rRNA independently of L5 and L18.</text>
</comment>
<evidence type="ECO:0000259" key="7">
    <source>
        <dbReference type="Pfam" id="PF01386"/>
    </source>
</evidence>
<protein>
    <recommendedName>
        <fullName evidence="5">Large ribosomal subunit protein bL25</fullName>
    </recommendedName>
    <alternativeName>
        <fullName evidence="5">General stress protein CTC</fullName>
    </alternativeName>
</protein>
<keyword evidence="3 5" id="KW-0689">Ribosomal protein</keyword>
<dbReference type="InterPro" id="IPR020057">
    <property type="entry name" value="Ribosomal_bL25_b-dom"/>
</dbReference>
<feature type="region of interest" description="Disordered" evidence="6">
    <location>
        <begin position="202"/>
        <end position="235"/>
    </location>
</feature>
<evidence type="ECO:0000256" key="2">
    <source>
        <dbReference type="ARBA" id="ARBA00022884"/>
    </source>
</evidence>
<dbReference type="InterPro" id="IPR011035">
    <property type="entry name" value="Ribosomal_bL25/Gln-tRNA_synth"/>
</dbReference>
<dbReference type="InterPro" id="IPR001021">
    <property type="entry name" value="Ribosomal_bL25_long"/>
</dbReference>
<proteinExistence type="inferred from homology"/>
<name>A0A2N2F2V1_9BACT</name>
<dbReference type="CDD" id="cd00495">
    <property type="entry name" value="Ribosomal_L25_TL5_CTC"/>
    <property type="match status" value="1"/>
</dbReference>